<evidence type="ECO:0000313" key="2">
    <source>
        <dbReference type="EMBL" id="KAJ3478232.1"/>
    </source>
</evidence>
<name>A0AAD5UUX0_9APHY</name>
<feature type="compositionally biased region" description="Polar residues" evidence="1">
    <location>
        <begin position="17"/>
        <end position="27"/>
    </location>
</feature>
<protein>
    <submittedName>
        <fullName evidence="2">Uncharacterized protein</fullName>
    </submittedName>
</protein>
<evidence type="ECO:0000256" key="1">
    <source>
        <dbReference type="SAM" id="MobiDB-lite"/>
    </source>
</evidence>
<feature type="compositionally biased region" description="Basic residues" evidence="1">
    <location>
        <begin position="1"/>
        <end position="15"/>
    </location>
</feature>
<reference evidence="2" key="1">
    <citation type="submission" date="2022-07" db="EMBL/GenBank/DDBJ databases">
        <title>Genome Sequence of Physisporinus lineatus.</title>
        <authorList>
            <person name="Buettner E."/>
        </authorList>
    </citation>
    <scope>NUCLEOTIDE SEQUENCE</scope>
    <source>
        <strain evidence="2">VT162</strain>
    </source>
</reference>
<accession>A0AAD5UUX0</accession>
<feature type="region of interest" description="Disordered" evidence="1">
    <location>
        <begin position="1"/>
        <end position="27"/>
    </location>
</feature>
<proteinExistence type="predicted"/>
<dbReference type="AlphaFoldDB" id="A0AAD5UUX0"/>
<gene>
    <name evidence="2" type="ORF">NLI96_g9907</name>
</gene>
<dbReference type="EMBL" id="JANAWD010000528">
    <property type="protein sequence ID" value="KAJ3478232.1"/>
    <property type="molecule type" value="Genomic_DNA"/>
</dbReference>
<feature type="compositionally biased region" description="Low complexity" evidence="1">
    <location>
        <begin position="261"/>
        <end position="274"/>
    </location>
</feature>
<dbReference type="Proteomes" id="UP001212997">
    <property type="component" value="Unassembled WGS sequence"/>
</dbReference>
<feature type="region of interest" description="Disordered" evidence="1">
    <location>
        <begin position="258"/>
        <end position="297"/>
    </location>
</feature>
<evidence type="ECO:0000313" key="3">
    <source>
        <dbReference type="Proteomes" id="UP001212997"/>
    </source>
</evidence>
<sequence length="325" mass="36871">MAQQTHHSHHRRHSSRPQEVNPTFATSQNFFVPPKNEKVLDRNELLAALNHLASLIISAFNGHKVTLYAHGGSVMVLHSKLGARGTTRDVDICLREFDSEWAEKGIPDATKRLKWCIYETARLRGLGGDWMNSAPDVAFPWATDRNGLPYCPVLRQSRCPGNHAENTIYTSSHLDVVAVSWPWALALKFVRYDKNDPHDIACILHYAAAANSCVWSCSRLESWLRDNCWAMRYDGYTPERMTKLRDRIRMSISLARERSDPNFSPSSMSSGSTVPTPPIYRPSPHTHIPQQPPAHQQFVHQTAFVPRPPAFHTRHSSRSNQMSAF</sequence>
<organism evidence="2 3">
    <name type="scientific">Meripilus lineatus</name>
    <dbReference type="NCBI Taxonomy" id="2056292"/>
    <lineage>
        <taxon>Eukaryota</taxon>
        <taxon>Fungi</taxon>
        <taxon>Dikarya</taxon>
        <taxon>Basidiomycota</taxon>
        <taxon>Agaricomycotina</taxon>
        <taxon>Agaricomycetes</taxon>
        <taxon>Polyporales</taxon>
        <taxon>Meripilaceae</taxon>
        <taxon>Meripilus</taxon>
    </lineage>
</organism>
<comment type="caution">
    <text evidence="2">The sequence shown here is derived from an EMBL/GenBank/DDBJ whole genome shotgun (WGS) entry which is preliminary data.</text>
</comment>
<keyword evidence="3" id="KW-1185">Reference proteome</keyword>